<organism evidence="1 2">
    <name type="scientific">Nitrospina watsonii</name>
    <dbReference type="NCBI Taxonomy" id="1323948"/>
    <lineage>
        <taxon>Bacteria</taxon>
        <taxon>Pseudomonadati</taxon>
        <taxon>Nitrospinota/Tectimicrobiota group</taxon>
        <taxon>Nitrospinota</taxon>
        <taxon>Nitrospinia</taxon>
        <taxon>Nitrospinales</taxon>
        <taxon>Nitrospinaceae</taxon>
        <taxon>Nitrospina</taxon>
    </lineage>
</organism>
<proteinExistence type="predicted"/>
<name>A0ABM9HGV4_9BACT</name>
<sequence length="246" mass="27395">MPPLRARINSIAVTARPSSSKLVDDEAHQPVAQQTVGLKECRLPRGLGIDDIDAWPVVPARLERLLEVRAVQHLVLHHHVEVDVHPVFGDHVARVEGHGADGIPRQLAGHHEIGAGGVGHQLQTSVAQERLAHALGEVAVDGRLLRHVVEHGDGDGLQVRRQLRCTGTDQLVTAGGKAGEQKKTKKYVVGEPHKKFVPVNSEEQNIDSSLTLRMTRRRFFCHSEERKRRRISVFIDVHLWLILFSF</sequence>
<evidence type="ECO:0000313" key="2">
    <source>
        <dbReference type="Proteomes" id="UP001157733"/>
    </source>
</evidence>
<reference evidence="1 2" key="1">
    <citation type="submission" date="2022-09" db="EMBL/GenBank/DDBJ databases">
        <authorList>
            <person name="Kop L."/>
        </authorList>
    </citation>
    <scope>NUCLEOTIDE SEQUENCE [LARGE SCALE GENOMIC DNA]</scope>
    <source>
        <strain evidence="1 2">347</strain>
    </source>
</reference>
<evidence type="ECO:0000313" key="1">
    <source>
        <dbReference type="EMBL" id="CAI2719461.1"/>
    </source>
</evidence>
<dbReference type="Proteomes" id="UP001157733">
    <property type="component" value="Chromosome"/>
</dbReference>
<gene>
    <name evidence="1" type="ORF">NSPWAT_2605</name>
</gene>
<protein>
    <submittedName>
        <fullName evidence="1">Uncharacterized protein</fullName>
    </submittedName>
</protein>
<dbReference type="EMBL" id="OX336137">
    <property type="protein sequence ID" value="CAI2719461.1"/>
    <property type="molecule type" value="Genomic_DNA"/>
</dbReference>
<accession>A0ABM9HGV4</accession>
<keyword evidence="2" id="KW-1185">Reference proteome</keyword>